<dbReference type="CDD" id="cd01987">
    <property type="entry name" value="USP_KdpD-like"/>
    <property type="match status" value="1"/>
</dbReference>
<dbReference type="RefSeq" id="WP_268043770.1">
    <property type="nucleotide sequence ID" value="NZ_CP104064.1"/>
</dbReference>
<reference evidence="15" key="1">
    <citation type="submission" date="2022-08" db="EMBL/GenBank/DDBJ databases">
        <title>Alicyclobacillus dauci DSM2870, complete genome.</title>
        <authorList>
            <person name="Wang Q."/>
            <person name="Cai R."/>
            <person name="Wang Z."/>
        </authorList>
    </citation>
    <scope>NUCLEOTIDE SEQUENCE</scope>
    <source>
        <strain evidence="15">DSM 28700</strain>
    </source>
</reference>
<dbReference type="SUPFAM" id="SSF55874">
    <property type="entry name" value="ATPase domain of HSP90 chaperone/DNA topoisomerase II/histidine kinase"/>
    <property type="match status" value="1"/>
</dbReference>
<evidence type="ECO:0000313" key="15">
    <source>
        <dbReference type="EMBL" id="WAH36431.1"/>
    </source>
</evidence>
<accession>A0ABY6Z2L0</accession>
<organism evidence="15 16">
    <name type="scientific">Alicyclobacillus dauci</name>
    <dbReference type="NCBI Taxonomy" id="1475485"/>
    <lineage>
        <taxon>Bacteria</taxon>
        <taxon>Bacillati</taxon>
        <taxon>Bacillota</taxon>
        <taxon>Bacilli</taxon>
        <taxon>Bacillales</taxon>
        <taxon>Alicyclobacillaceae</taxon>
        <taxon>Alicyclobacillus</taxon>
    </lineage>
</organism>
<dbReference type="Pfam" id="PF00512">
    <property type="entry name" value="HisKA"/>
    <property type="match status" value="1"/>
</dbReference>
<dbReference type="Pfam" id="PF13493">
    <property type="entry name" value="DUF4118"/>
    <property type="match status" value="1"/>
</dbReference>
<evidence type="ECO:0000256" key="6">
    <source>
        <dbReference type="ARBA" id="ARBA00022692"/>
    </source>
</evidence>
<keyword evidence="8" id="KW-0418">Kinase</keyword>
<feature type="domain" description="Histidine kinase" evidence="14">
    <location>
        <begin position="435"/>
        <end position="649"/>
    </location>
</feature>
<feature type="transmembrane region" description="Helical" evidence="13">
    <location>
        <begin position="211"/>
        <end position="228"/>
    </location>
</feature>
<dbReference type="Gene3D" id="1.10.287.130">
    <property type="match status" value="1"/>
</dbReference>
<sequence length="653" mass="71982">MSERERSELEIEANLDTGPVLVCIGTSPFTENMIRMGQQMADRLKTEWFALFVDNAKTVPTTEEDVNRLSFHMQLAQQLGGEVVSVTGERIGETIIEFARSKHVRHIIIGKPEESRLTNLLRHSIIQQLLNQSDGMVIHVIPGRMDVTESIVHDMPGVRHRWHAYVLVTVFVCLLTVLLHQFNVSRDLVNIALIYLLPVLVSAVRWGLGPAFFASAIGVVAFDFFFVPPTHSFTVADLQYLVSFAVFLGVATLTASLASRLRTQLYFAKQREANTAALYALSRQMTAVSGLGNVLQSIVKQISTTIGHEVVIFLGDNLRDLHLAVSSREEMQDSEIQGDYGVARWVYTHGEIAGHGTRNLRQSPDLYLPLKTDTKIHGVLGIRIARGLTPDKLRLLEALAGLSAMALSRIKLEEEAKVAHLTAESERLRTALLDSISHELRTPLAAIIGSVTGLIETGEVLSTEDRQELLYNIRDGAMRMNRLITNLLGMVRLESGMLRLNKNWCDIQDIVGVALNQFRETPGHRIVVTFSDNIPPAPLDDVLMEQVLVNLLSNAIKYSPVGSEITLSVTFDREQLVVRVADEGVGIPVGEHEKVFDKFYRVQSGLKVPGTGLGLAICKGIVEAHGGTITAAPNSPRGTVFTVTVPIDSGSQF</sequence>
<evidence type="ECO:0000256" key="5">
    <source>
        <dbReference type="ARBA" id="ARBA00022679"/>
    </source>
</evidence>
<dbReference type="CDD" id="cd00075">
    <property type="entry name" value="HATPase"/>
    <property type="match status" value="1"/>
</dbReference>
<dbReference type="Gene3D" id="1.20.120.620">
    <property type="entry name" value="Backbone structure of the membrane domain of e. Coli histidine kinase receptor kdpd"/>
    <property type="match status" value="1"/>
</dbReference>
<evidence type="ECO:0000256" key="3">
    <source>
        <dbReference type="ARBA" id="ARBA00012438"/>
    </source>
</evidence>
<dbReference type="InterPro" id="IPR006016">
    <property type="entry name" value="UspA"/>
</dbReference>
<dbReference type="InterPro" id="IPR025201">
    <property type="entry name" value="KdpD_TM"/>
</dbReference>
<dbReference type="InterPro" id="IPR004358">
    <property type="entry name" value="Sig_transdc_His_kin-like_C"/>
</dbReference>
<keyword evidence="11" id="KW-0902">Two-component regulatory system</keyword>
<keyword evidence="5" id="KW-0808">Transferase</keyword>
<evidence type="ECO:0000256" key="9">
    <source>
        <dbReference type="ARBA" id="ARBA00022840"/>
    </source>
</evidence>
<keyword evidence="4" id="KW-0597">Phosphoprotein</keyword>
<dbReference type="Pfam" id="PF13492">
    <property type="entry name" value="GAF_3"/>
    <property type="match status" value="1"/>
</dbReference>
<evidence type="ECO:0000256" key="2">
    <source>
        <dbReference type="ARBA" id="ARBA00004141"/>
    </source>
</evidence>
<gene>
    <name evidence="15" type="ORF">NZD86_19770</name>
</gene>
<dbReference type="InterPro" id="IPR038318">
    <property type="entry name" value="KdpD_sf"/>
</dbReference>
<dbReference type="Pfam" id="PF02518">
    <property type="entry name" value="HATPase_c"/>
    <property type="match status" value="1"/>
</dbReference>
<dbReference type="SMART" id="SM00387">
    <property type="entry name" value="HATPase_c"/>
    <property type="match status" value="1"/>
</dbReference>
<name>A0ABY6Z2L0_9BACL</name>
<dbReference type="Gene3D" id="3.30.565.10">
    <property type="entry name" value="Histidine kinase-like ATPase, C-terminal domain"/>
    <property type="match status" value="1"/>
</dbReference>
<dbReference type="InterPro" id="IPR003661">
    <property type="entry name" value="HisK_dim/P_dom"/>
</dbReference>
<comment type="catalytic activity">
    <reaction evidence="1">
        <text>ATP + protein L-histidine = ADP + protein N-phospho-L-histidine.</text>
        <dbReference type="EC" id="2.7.13.3"/>
    </reaction>
</comment>
<evidence type="ECO:0000259" key="14">
    <source>
        <dbReference type="PROSITE" id="PS50109"/>
    </source>
</evidence>
<dbReference type="InterPro" id="IPR003018">
    <property type="entry name" value="GAF"/>
</dbReference>
<keyword evidence="16" id="KW-1185">Reference proteome</keyword>
<dbReference type="InterPro" id="IPR014729">
    <property type="entry name" value="Rossmann-like_a/b/a_fold"/>
</dbReference>
<dbReference type="PRINTS" id="PR00344">
    <property type="entry name" value="BCTRLSENSOR"/>
</dbReference>
<keyword evidence="6 13" id="KW-0812">Transmembrane</keyword>
<keyword evidence="9" id="KW-0067">ATP-binding</keyword>
<dbReference type="Gene3D" id="3.30.450.40">
    <property type="match status" value="1"/>
</dbReference>
<dbReference type="SMART" id="SM00388">
    <property type="entry name" value="HisKA"/>
    <property type="match status" value="1"/>
</dbReference>
<evidence type="ECO:0000313" key="16">
    <source>
        <dbReference type="Proteomes" id="UP001164803"/>
    </source>
</evidence>
<feature type="transmembrane region" description="Helical" evidence="13">
    <location>
        <begin position="162"/>
        <end position="182"/>
    </location>
</feature>
<dbReference type="InterPro" id="IPR036890">
    <property type="entry name" value="HATPase_C_sf"/>
</dbReference>
<dbReference type="InterPro" id="IPR052023">
    <property type="entry name" value="Histidine_kinase_KdpD"/>
</dbReference>
<proteinExistence type="predicted"/>
<keyword evidence="12 13" id="KW-0472">Membrane</keyword>
<dbReference type="InterPro" id="IPR036097">
    <property type="entry name" value="HisK_dim/P_sf"/>
</dbReference>
<comment type="subcellular location">
    <subcellularLocation>
        <location evidence="2">Membrane</location>
        <topology evidence="2">Multi-pass membrane protein</topology>
    </subcellularLocation>
</comment>
<evidence type="ECO:0000256" key="7">
    <source>
        <dbReference type="ARBA" id="ARBA00022741"/>
    </source>
</evidence>
<dbReference type="SUPFAM" id="SSF55781">
    <property type="entry name" value="GAF domain-like"/>
    <property type="match status" value="1"/>
</dbReference>
<evidence type="ECO:0000256" key="4">
    <source>
        <dbReference type="ARBA" id="ARBA00022553"/>
    </source>
</evidence>
<evidence type="ECO:0000256" key="13">
    <source>
        <dbReference type="SAM" id="Phobius"/>
    </source>
</evidence>
<evidence type="ECO:0000256" key="12">
    <source>
        <dbReference type="ARBA" id="ARBA00023136"/>
    </source>
</evidence>
<evidence type="ECO:0000256" key="10">
    <source>
        <dbReference type="ARBA" id="ARBA00022989"/>
    </source>
</evidence>
<dbReference type="SUPFAM" id="SSF52402">
    <property type="entry name" value="Adenine nucleotide alpha hydrolases-like"/>
    <property type="match status" value="1"/>
</dbReference>
<dbReference type="PROSITE" id="PS50109">
    <property type="entry name" value="HIS_KIN"/>
    <property type="match status" value="1"/>
</dbReference>
<dbReference type="PANTHER" id="PTHR45569">
    <property type="entry name" value="SENSOR PROTEIN KDPD"/>
    <property type="match status" value="1"/>
</dbReference>
<protein>
    <recommendedName>
        <fullName evidence="3">histidine kinase</fullName>
        <ecNumber evidence="3">2.7.13.3</ecNumber>
    </recommendedName>
</protein>
<dbReference type="Proteomes" id="UP001164803">
    <property type="component" value="Chromosome"/>
</dbReference>
<dbReference type="PANTHER" id="PTHR45569:SF1">
    <property type="entry name" value="SENSOR PROTEIN KDPD"/>
    <property type="match status" value="1"/>
</dbReference>
<dbReference type="EMBL" id="CP104064">
    <property type="protein sequence ID" value="WAH36431.1"/>
    <property type="molecule type" value="Genomic_DNA"/>
</dbReference>
<dbReference type="EC" id="2.7.13.3" evidence="3"/>
<dbReference type="SUPFAM" id="SSF47384">
    <property type="entry name" value="Homodimeric domain of signal transducing histidine kinase"/>
    <property type="match status" value="1"/>
</dbReference>
<evidence type="ECO:0000256" key="11">
    <source>
        <dbReference type="ARBA" id="ARBA00023012"/>
    </source>
</evidence>
<keyword evidence="7" id="KW-0547">Nucleotide-binding</keyword>
<dbReference type="Pfam" id="PF00582">
    <property type="entry name" value="Usp"/>
    <property type="match status" value="1"/>
</dbReference>
<evidence type="ECO:0000256" key="1">
    <source>
        <dbReference type="ARBA" id="ARBA00000085"/>
    </source>
</evidence>
<keyword evidence="10 13" id="KW-1133">Transmembrane helix</keyword>
<dbReference type="InterPro" id="IPR005467">
    <property type="entry name" value="His_kinase_dom"/>
</dbReference>
<dbReference type="Gene3D" id="3.40.50.620">
    <property type="entry name" value="HUPs"/>
    <property type="match status" value="1"/>
</dbReference>
<dbReference type="InterPro" id="IPR003594">
    <property type="entry name" value="HATPase_dom"/>
</dbReference>
<evidence type="ECO:0000256" key="8">
    <source>
        <dbReference type="ARBA" id="ARBA00022777"/>
    </source>
</evidence>
<dbReference type="InterPro" id="IPR029016">
    <property type="entry name" value="GAF-like_dom_sf"/>
</dbReference>
<dbReference type="CDD" id="cd00082">
    <property type="entry name" value="HisKA"/>
    <property type="match status" value="1"/>
</dbReference>
<feature type="transmembrane region" description="Helical" evidence="13">
    <location>
        <begin position="240"/>
        <end position="261"/>
    </location>
</feature>